<comment type="caution">
    <text evidence="2">The sequence shown here is derived from an EMBL/GenBank/DDBJ whole genome shotgun (WGS) entry which is preliminary data.</text>
</comment>
<feature type="transmembrane region" description="Helical" evidence="1">
    <location>
        <begin position="12"/>
        <end position="37"/>
    </location>
</feature>
<dbReference type="Proteomes" id="UP000824120">
    <property type="component" value="Chromosome 7"/>
</dbReference>
<dbReference type="EMBL" id="JACXVP010000007">
    <property type="protein sequence ID" value="KAG5596959.1"/>
    <property type="molecule type" value="Genomic_DNA"/>
</dbReference>
<evidence type="ECO:0000313" key="2">
    <source>
        <dbReference type="EMBL" id="KAG5596959.1"/>
    </source>
</evidence>
<keyword evidence="3" id="KW-1185">Reference proteome</keyword>
<organism evidence="2 3">
    <name type="scientific">Solanum commersonii</name>
    <name type="common">Commerson's wild potato</name>
    <name type="synonym">Commerson's nightshade</name>
    <dbReference type="NCBI Taxonomy" id="4109"/>
    <lineage>
        <taxon>Eukaryota</taxon>
        <taxon>Viridiplantae</taxon>
        <taxon>Streptophyta</taxon>
        <taxon>Embryophyta</taxon>
        <taxon>Tracheophyta</taxon>
        <taxon>Spermatophyta</taxon>
        <taxon>Magnoliopsida</taxon>
        <taxon>eudicotyledons</taxon>
        <taxon>Gunneridae</taxon>
        <taxon>Pentapetalae</taxon>
        <taxon>asterids</taxon>
        <taxon>lamiids</taxon>
        <taxon>Solanales</taxon>
        <taxon>Solanaceae</taxon>
        <taxon>Solanoideae</taxon>
        <taxon>Solaneae</taxon>
        <taxon>Solanum</taxon>
    </lineage>
</organism>
<gene>
    <name evidence="2" type="ORF">H5410_038191</name>
</gene>
<keyword evidence="1" id="KW-0472">Membrane</keyword>
<evidence type="ECO:0000313" key="3">
    <source>
        <dbReference type="Proteomes" id="UP000824120"/>
    </source>
</evidence>
<keyword evidence="1" id="KW-1133">Transmembrane helix</keyword>
<protein>
    <submittedName>
        <fullName evidence="2">Uncharacterized protein</fullName>
    </submittedName>
</protein>
<dbReference type="AlphaFoldDB" id="A0A9J5YAL8"/>
<accession>A0A9J5YAL8</accession>
<reference evidence="2 3" key="1">
    <citation type="submission" date="2020-09" db="EMBL/GenBank/DDBJ databases">
        <title>De no assembly of potato wild relative species, Solanum commersonii.</title>
        <authorList>
            <person name="Cho K."/>
        </authorList>
    </citation>
    <scope>NUCLEOTIDE SEQUENCE [LARGE SCALE GENOMIC DNA]</scope>
    <source>
        <strain evidence="2">LZ3.2</strain>
        <tissue evidence="2">Leaf</tissue>
    </source>
</reference>
<proteinExistence type="predicted"/>
<sequence>MDSKLITNYERIWIILNSLELLLLLVAATDPLVLLGFQPNDINFPFNWFKGELTWRGKCKRSPIGLKRESSCQEKREKINNNIRMIST</sequence>
<keyword evidence="1" id="KW-0812">Transmembrane</keyword>
<evidence type="ECO:0000256" key="1">
    <source>
        <dbReference type="SAM" id="Phobius"/>
    </source>
</evidence>
<name>A0A9J5YAL8_SOLCO</name>